<keyword evidence="10" id="KW-1185">Reference proteome</keyword>
<keyword evidence="4 7" id="KW-0812">Transmembrane</keyword>
<keyword evidence="5 7" id="KW-1133">Transmembrane helix</keyword>
<evidence type="ECO:0000256" key="7">
    <source>
        <dbReference type="SAM" id="Phobius"/>
    </source>
</evidence>
<proteinExistence type="predicted"/>
<evidence type="ECO:0000256" key="2">
    <source>
        <dbReference type="ARBA" id="ARBA00022448"/>
    </source>
</evidence>
<dbReference type="Proteomes" id="UP001234495">
    <property type="component" value="Unassembled WGS sequence"/>
</dbReference>
<dbReference type="PANTHER" id="PTHR23517:SF3">
    <property type="entry name" value="INTEGRAL MEMBRANE TRANSPORT PROTEIN"/>
    <property type="match status" value="1"/>
</dbReference>
<dbReference type="InterPro" id="IPR011701">
    <property type="entry name" value="MFS"/>
</dbReference>
<name>A0ABT9ZH94_9BACI</name>
<comment type="caution">
    <text evidence="9">The sequence shown here is derived from an EMBL/GenBank/DDBJ whole genome shotgun (WGS) entry which is preliminary data.</text>
</comment>
<dbReference type="CDD" id="cd17329">
    <property type="entry name" value="MFS_MdtH_MDR_like"/>
    <property type="match status" value="1"/>
</dbReference>
<evidence type="ECO:0000256" key="6">
    <source>
        <dbReference type="ARBA" id="ARBA00023136"/>
    </source>
</evidence>
<dbReference type="SUPFAM" id="SSF103473">
    <property type="entry name" value="MFS general substrate transporter"/>
    <property type="match status" value="1"/>
</dbReference>
<dbReference type="Pfam" id="PF07690">
    <property type="entry name" value="MFS_1"/>
    <property type="match status" value="2"/>
</dbReference>
<evidence type="ECO:0000259" key="8">
    <source>
        <dbReference type="PROSITE" id="PS50850"/>
    </source>
</evidence>
<feature type="transmembrane region" description="Helical" evidence="7">
    <location>
        <begin position="97"/>
        <end position="118"/>
    </location>
</feature>
<feature type="domain" description="Major facilitator superfamily (MFS) profile" evidence="8">
    <location>
        <begin position="1"/>
        <end position="412"/>
    </location>
</feature>
<protein>
    <submittedName>
        <fullName evidence="9">MFS family permease</fullName>
    </submittedName>
</protein>
<keyword evidence="3" id="KW-1003">Cell membrane</keyword>
<keyword evidence="2" id="KW-0813">Transport</keyword>
<feature type="transmembrane region" description="Helical" evidence="7">
    <location>
        <begin position="139"/>
        <end position="161"/>
    </location>
</feature>
<feature type="transmembrane region" description="Helical" evidence="7">
    <location>
        <begin position="12"/>
        <end position="31"/>
    </location>
</feature>
<dbReference type="PROSITE" id="PS00216">
    <property type="entry name" value="SUGAR_TRANSPORT_1"/>
    <property type="match status" value="1"/>
</dbReference>
<evidence type="ECO:0000256" key="1">
    <source>
        <dbReference type="ARBA" id="ARBA00004651"/>
    </source>
</evidence>
<dbReference type="PANTHER" id="PTHR23517">
    <property type="entry name" value="RESISTANCE PROTEIN MDTM, PUTATIVE-RELATED-RELATED"/>
    <property type="match status" value="1"/>
</dbReference>
<dbReference type="InterPro" id="IPR050171">
    <property type="entry name" value="MFS_Transporters"/>
</dbReference>
<reference evidence="9 10" key="1">
    <citation type="submission" date="2023-07" db="EMBL/GenBank/DDBJ databases">
        <title>Genomic Encyclopedia of Type Strains, Phase IV (KMG-IV): sequencing the most valuable type-strain genomes for metagenomic binning, comparative biology and taxonomic classification.</title>
        <authorList>
            <person name="Goeker M."/>
        </authorList>
    </citation>
    <scope>NUCLEOTIDE SEQUENCE [LARGE SCALE GENOMIC DNA]</scope>
    <source>
        <strain evidence="9 10">DSM 29005</strain>
    </source>
</reference>
<keyword evidence="6 7" id="KW-0472">Membrane</keyword>
<feature type="transmembrane region" description="Helical" evidence="7">
    <location>
        <begin position="301"/>
        <end position="318"/>
    </location>
</feature>
<evidence type="ECO:0000256" key="5">
    <source>
        <dbReference type="ARBA" id="ARBA00022989"/>
    </source>
</evidence>
<feature type="transmembrane region" description="Helical" evidence="7">
    <location>
        <begin position="384"/>
        <end position="404"/>
    </location>
</feature>
<dbReference type="InterPro" id="IPR036259">
    <property type="entry name" value="MFS_trans_sf"/>
</dbReference>
<accession>A0ABT9ZH94</accession>
<dbReference type="InterPro" id="IPR005829">
    <property type="entry name" value="Sugar_transporter_CS"/>
</dbReference>
<dbReference type="PROSITE" id="PS50850">
    <property type="entry name" value="MFS"/>
    <property type="match status" value="1"/>
</dbReference>
<sequence>MRIRDWDTNLKIRLLGETLMNITFWMFFPFLTIYFAEAFGKELAGLLLIFSQIFSVLANLMGGYFADRYGRKTMMVIASIGQGLSFILFAWTDSPWLSMPLLGFIFFSLAGVFGAFYWPASQAMVTDVVDEKERSGVFAIFYTSINIAVVVGPILGAIFYVRYPFEVLLVSGVVCLLLSLLLVKHTRETAPEQQHTGSDKWYTIITKQVKEYHIIFKDQTFFLFIIAGILVGVTFMQLDMLIPVYITEMIHHQKIFDFGNWSLTLTGEQVFGVVLSENGLLVALLTIIVTKWMSKYKEKNVFVISSIVYGIAMISFGLSSSVWIMLIAMGLFTFAELMTAGIQQTFVSKISPEHMRGQYFAAASLRHTIGRTIAPIAIPMSLWFGYTLTFFILGIFAFISGLIYHVMLKKAEKHVITYREAS</sequence>
<organism evidence="9 10">
    <name type="scientific">Metabacillus malikii</name>
    <dbReference type="NCBI Taxonomy" id="1504265"/>
    <lineage>
        <taxon>Bacteria</taxon>
        <taxon>Bacillati</taxon>
        <taxon>Bacillota</taxon>
        <taxon>Bacilli</taxon>
        <taxon>Bacillales</taxon>
        <taxon>Bacillaceae</taxon>
        <taxon>Metabacillus</taxon>
    </lineage>
</organism>
<feature type="transmembrane region" description="Helical" evidence="7">
    <location>
        <begin position="221"/>
        <end position="246"/>
    </location>
</feature>
<dbReference type="InterPro" id="IPR020846">
    <property type="entry name" value="MFS_dom"/>
</dbReference>
<dbReference type="RefSeq" id="WP_307342955.1">
    <property type="nucleotide sequence ID" value="NZ_JAUSUD010000014.1"/>
</dbReference>
<feature type="transmembrane region" description="Helical" evidence="7">
    <location>
        <begin position="167"/>
        <end position="183"/>
    </location>
</feature>
<gene>
    <name evidence="9" type="ORF">J2S19_002930</name>
</gene>
<evidence type="ECO:0000313" key="9">
    <source>
        <dbReference type="EMBL" id="MDQ0231646.1"/>
    </source>
</evidence>
<evidence type="ECO:0000313" key="10">
    <source>
        <dbReference type="Proteomes" id="UP001234495"/>
    </source>
</evidence>
<dbReference type="Gene3D" id="1.20.1250.20">
    <property type="entry name" value="MFS general substrate transporter like domains"/>
    <property type="match status" value="1"/>
</dbReference>
<feature type="transmembrane region" description="Helical" evidence="7">
    <location>
        <begin position="43"/>
        <end position="66"/>
    </location>
</feature>
<evidence type="ECO:0000256" key="3">
    <source>
        <dbReference type="ARBA" id="ARBA00022475"/>
    </source>
</evidence>
<comment type="subcellular location">
    <subcellularLocation>
        <location evidence="1">Cell membrane</location>
        <topology evidence="1">Multi-pass membrane protein</topology>
    </subcellularLocation>
</comment>
<feature type="transmembrane region" description="Helical" evidence="7">
    <location>
        <begin position="73"/>
        <end position="91"/>
    </location>
</feature>
<dbReference type="EMBL" id="JAUSUD010000014">
    <property type="protein sequence ID" value="MDQ0231646.1"/>
    <property type="molecule type" value="Genomic_DNA"/>
</dbReference>
<feature type="transmembrane region" description="Helical" evidence="7">
    <location>
        <begin position="270"/>
        <end position="289"/>
    </location>
</feature>
<evidence type="ECO:0000256" key="4">
    <source>
        <dbReference type="ARBA" id="ARBA00022692"/>
    </source>
</evidence>